<comment type="similarity">
    <text evidence="3">Belongs to the protein kinase superfamily. Ser/Thr protein kinase family.</text>
</comment>
<comment type="function">
    <text evidence="23">The processed protein kinase Xa21 chain released by protein cleavage after X.oryzae pv. oryzae protein Ax21 detection translocates into the nucleus where it can bind and regulate WRKY62, a transcription factor. Confers resistance to the bacterial pathogen X.oryzae pv. oryzae (Xoo).</text>
</comment>
<keyword evidence="18" id="KW-0675">Receptor</keyword>
<evidence type="ECO:0000256" key="24">
    <source>
        <dbReference type="ARBA" id="ARBA00072040"/>
    </source>
</evidence>
<keyword evidence="5" id="KW-1003">Cell membrane</keyword>
<keyword evidence="12" id="KW-0677">Repeat</keyword>
<protein>
    <recommendedName>
        <fullName evidence="24">Receptor kinase-like protein Xa21</fullName>
        <ecNumber evidence="4">2.7.11.1</ecNumber>
    </recommendedName>
</protein>
<evidence type="ECO:0000256" key="1">
    <source>
        <dbReference type="ARBA" id="ARBA00004251"/>
    </source>
</evidence>
<dbReference type="PROSITE" id="PS00108">
    <property type="entry name" value="PROTEIN_KINASE_ST"/>
    <property type="match status" value="1"/>
</dbReference>
<dbReference type="Gene3D" id="3.30.200.20">
    <property type="entry name" value="Phosphorylase Kinase, domain 1"/>
    <property type="match status" value="1"/>
</dbReference>
<proteinExistence type="inferred from homology"/>
<evidence type="ECO:0000256" key="17">
    <source>
        <dbReference type="ARBA" id="ARBA00023136"/>
    </source>
</evidence>
<dbReference type="GO" id="GO:0005789">
    <property type="term" value="C:endoplasmic reticulum membrane"/>
    <property type="evidence" value="ECO:0007669"/>
    <property type="project" value="UniProtKB-SubCell"/>
</dbReference>
<keyword evidence="19" id="KW-0325">Glycoprotein</keyword>
<dbReference type="FunFam" id="3.80.10.10:FF:000275">
    <property type="entry name" value="Leucine-rich repeat receptor-like protein kinase"/>
    <property type="match status" value="1"/>
</dbReference>
<dbReference type="InterPro" id="IPR032675">
    <property type="entry name" value="LRR_dom_sf"/>
</dbReference>
<evidence type="ECO:0000256" key="23">
    <source>
        <dbReference type="ARBA" id="ARBA00056628"/>
    </source>
</evidence>
<evidence type="ECO:0000256" key="5">
    <source>
        <dbReference type="ARBA" id="ARBA00022475"/>
    </source>
</evidence>
<feature type="binding site" evidence="25">
    <location>
        <position position="1440"/>
    </location>
    <ligand>
        <name>ATP</name>
        <dbReference type="ChEBI" id="CHEBI:30616"/>
    </ligand>
</feature>
<comment type="catalytic activity">
    <reaction evidence="21">
        <text>L-seryl-[protein] + ATP = O-phospho-L-seryl-[protein] + ADP + H(+)</text>
        <dbReference type="Rhea" id="RHEA:17989"/>
        <dbReference type="Rhea" id="RHEA-COMP:9863"/>
        <dbReference type="Rhea" id="RHEA-COMP:11604"/>
        <dbReference type="ChEBI" id="CHEBI:15378"/>
        <dbReference type="ChEBI" id="CHEBI:29999"/>
        <dbReference type="ChEBI" id="CHEBI:30616"/>
        <dbReference type="ChEBI" id="CHEBI:83421"/>
        <dbReference type="ChEBI" id="CHEBI:456216"/>
        <dbReference type="EC" id="2.7.11.1"/>
    </reaction>
</comment>
<keyword evidence="31" id="KW-1185">Reference proteome</keyword>
<feature type="domain" description="Protein kinase" evidence="29">
    <location>
        <begin position="1411"/>
        <end position="1678"/>
    </location>
</feature>
<feature type="compositionally biased region" description="Basic and acidic residues" evidence="27">
    <location>
        <begin position="1757"/>
        <end position="1774"/>
    </location>
</feature>
<dbReference type="InterPro" id="IPR000719">
    <property type="entry name" value="Prot_kinase_dom"/>
</dbReference>
<feature type="transmembrane region" description="Helical" evidence="28">
    <location>
        <begin position="1356"/>
        <end position="1378"/>
    </location>
</feature>
<feature type="coiled-coil region" evidence="26">
    <location>
        <begin position="1909"/>
        <end position="1936"/>
    </location>
</feature>
<dbReference type="PANTHER" id="PTHR27008:SF593">
    <property type="entry name" value="OS02G0615800 PROTEIN"/>
    <property type="match status" value="1"/>
</dbReference>
<evidence type="ECO:0000313" key="31">
    <source>
        <dbReference type="Proteomes" id="UP000604825"/>
    </source>
</evidence>
<name>A0A811Q2W4_9POAL</name>
<dbReference type="EC" id="2.7.11.1" evidence="4"/>
<dbReference type="InterPro" id="IPR051809">
    <property type="entry name" value="Plant_receptor-like_S/T_kinase"/>
</dbReference>
<evidence type="ECO:0000256" key="21">
    <source>
        <dbReference type="ARBA" id="ARBA00048679"/>
    </source>
</evidence>
<dbReference type="InterPro" id="IPR018289">
    <property type="entry name" value="MULE_transposase_dom"/>
</dbReference>
<dbReference type="FunFam" id="3.80.10.10:FF:000288">
    <property type="entry name" value="LRR receptor-like serine/threonine-protein kinase EFR"/>
    <property type="match status" value="1"/>
</dbReference>
<dbReference type="SUPFAM" id="SSF56112">
    <property type="entry name" value="Protein kinase-like (PK-like)"/>
    <property type="match status" value="1"/>
</dbReference>
<dbReference type="SUPFAM" id="SSF52058">
    <property type="entry name" value="L domain-like"/>
    <property type="match status" value="2"/>
</dbReference>
<dbReference type="PROSITE" id="PS50011">
    <property type="entry name" value="PROTEIN_KINASE_DOM"/>
    <property type="match status" value="1"/>
</dbReference>
<comment type="caution">
    <text evidence="30">The sequence shown here is derived from an EMBL/GenBank/DDBJ whole genome shotgun (WGS) entry which is preliminary data.</text>
</comment>
<evidence type="ECO:0000256" key="27">
    <source>
        <dbReference type="SAM" id="MobiDB-lite"/>
    </source>
</evidence>
<evidence type="ECO:0000256" key="28">
    <source>
        <dbReference type="SAM" id="Phobius"/>
    </source>
</evidence>
<keyword evidence="11" id="KW-0732">Signal</keyword>
<dbReference type="FunFam" id="1.10.510.10:FF:000358">
    <property type="entry name" value="Putative leucine-rich repeat receptor-like serine/threonine-protein kinase"/>
    <property type="match status" value="1"/>
</dbReference>
<dbReference type="Pfam" id="PF03101">
    <property type="entry name" value="FAR1"/>
    <property type="match status" value="1"/>
</dbReference>
<keyword evidence="8" id="KW-0433">Leucine-rich repeat</keyword>
<keyword evidence="7" id="KW-0597">Phosphoprotein</keyword>
<evidence type="ECO:0000256" key="15">
    <source>
        <dbReference type="ARBA" id="ARBA00022840"/>
    </source>
</evidence>
<evidence type="ECO:0000256" key="2">
    <source>
        <dbReference type="ARBA" id="ARBA00004389"/>
    </source>
</evidence>
<keyword evidence="15 25" id="KW-0067">ATP-binding</keyword>
<accession>A0A811Q2W4</accession>
<dbReference type="InterPro" id="IPR011009">
    <property type="entry name" value="Kinase-like_dom_sf"/>
</dbReference>
<dbReference type="EMBL" id="CAJGYO010000009">
    <property type="protein sequence ID" value="CAD6253283.1"/>
    <property type="molecule type" value="Genomic_DNA"/>
</dbReference>
<evidence type="ECO:0000256" key="18">
    <source>
        <dbReference type="ARBA" id="ARBA00023170"/>
    </source>
</evidence>
<feature type="region of interest" description="Disordered" evidence="27">
    <location>
        <begin position="1737"/>
        <end position="1829"/>
    </location>
</feature>
<reference evidence="30" key="1">
    <citation type="submission" date="2020-10" db="EMBL/GenBank/DDBJ databases">
        <authorList>
            <person name="Han B."/>
            <person name="Lu T."/>
            <person name="Zhao Q."/>
            <person name="Huang X."/>
            <person name="Zhao Y."/>
        </authorList>
    </citation>
    <scope>NUCLEOTIDE SEQUENCE</scope>
</reference>
<evidence type="ECO:0000259" key="29">
    <source>
        <dbReference type="PROSITE" id="PS50011"/>
    </source>
</evidence>
<comment type="function">
    <text evidence="22">Receptor kinase that detects X.oryzae pv. oryzae protein Ax21 to promote innate immunity. Following X.oryzae pv. oryzae protein Ax21 detection, undergoes cleavage, releasing the processed protein kinase Xa21 chain.</text>
</comment>
<dbReference type="InterPro" id="IPR017441">
    <property type="entry name" value="Protein_kinase_ATP_BS"/>
</dbReference>
<dbReference type="Gene3D" id="1.10.510.10">
    <property type="entry name" value="Transferase(Phosphotransferase) domain 1"/>
    <property type="match status" value="1"/>
</dbReference>
<dbReference type="InterPro" id="IPR004330">
    <property type="entry name" value="FAR1_DNA_bnd_dom"/>
</dbReference>
<dbReference type="FunFam" id="3.80.10.10:FF:000095">
    <property type="entry name" value="LRR receptor-like serine/threonine-protein kinase GSO1"/>
    <property type="match status" value="1"/>
</dbReference>
<evidence type="ECO:0000256" key="19">
    <source>
        <dbReference type="ARBA" id="ARBA00023180"/>
    </source>
</evidence>
<keyword evidence="13 25" id="KW-0547">Nucleotide-binding</keyword>
<evidence type="ECO:0000256" key="7">
    <source>
        <dbReference type="ARBA" id="ARBA00022553"/>
    </source>
</evidence>
<dbReference type="InterPro" id="IPR008271">
    <property type="entry name" value="Ser/Thr_kinase_AS"/>
</dbReference>
<keyword evidence="10 28" id="KW-0812">Transmembrane</keyword>
<dbReference type="InterPro" id="IPR003591">
    <property type="entry name" value="Leu-rich_rpt_typical-subtyp"/>
</dbReference>
<evidence type="ECO:0000256" key="8">
    <source>
        <dbReference type="ARBA" id="ARBA00022614"/>
    </source>
</evidence>
<evidence type="ECO:0000256" key="4">
    <source>
        <dbReference type="ARBA" id="ARBA00012513"/>
    </source>
</evidence>
<keyword evidence="26" id="KW-0175">Coiled coil</keyword>
<sequence>MGLRGDLPSARLWPSFSSSTPPLCQAWVPPAAASFYRFTCVPVLHETLAASVRRNQLHHEPQTTQHDRPRLQVIGRYNIFTEIKGTQVTWRRAPIGKRSCTYESSSPMNAPLLNPEKMVDLSEEALLDYHQIVSKTFRSEEEGYGFYNSYAFDRGFTVRRCYVERDTTTKDICLKKFVCSRQGFHEAKHMNKAIKKRKPRNLSRCGCLAKMVIKLNKDTGQWYVKDFIDEHNHPLASPNLACLLRSHRGISNEQKADIIEMEIAGIRKHQIMNILEMQYGGYDKVGCTSRDLYNFCYRYKLKTIERGHAETVIRHMKEQCERDLDFFFKYVLDEEGHLKHLFWSNTQSHLDYEAFGDVLVFDITYRTNPYSLPFVPFVGLNHRRSTVVFDCGLISHETSESYEWLLQTFLTAMAQKHPISVITDGDLAMQKAIKTILPHSTIGCAHGILSRTYCAICTILRSVKSSEHFYAPASQSISFTEKQGDPMEKHAARVFTPKVFALVKEKMDSVERIPSCCVVSRWSMRAKAGFPPIRKSSMYDTSQSLEKYLGSNDASNAQVNNVSCGPVLAQPSLAELPNDVKEMKDEGSDAGMRYYIRGEQHANGNTQSYMLSMWLMRSAMIGVLVLLLFYGAEYANCSTVPQNSTDMLSLLDFRREITSDPRGFFSSWNSTADYCSWNGITCSRTHPRRVRELNLRNQSLEGRISPSLGNLTFLRVLDLSSNSFFGQLPLLNRLVRLQDLVLNNNRLQGFAPDALINCSNLHSLTLSSNLLAGPIPTSIGSLFNLKYLFLDGNSFTGGIPSSLLNISKLEELVLTSNMLGGPIPPSMARLFNLEYLYLDGNSFTGGFPSSVLNISKLEKLMLSSNMLYGPIPPNTSSLFNLTLLHLDTNNFTGAIPSSLGNMTKLEELLLSDNQLEDIIPEELGHLSNMNKLTLGGNRLSGSIPTTIFNLSSLEILDVSVNFLHMALPSNIGSTLPLLRALSLHNNMFHGQIPASLGNASFLLALDFTSNNFTGHVPSSLGNLTYLYFLKLEQNNLEAKDSEGWEFIDALGKCTSLQYLLLSDNQLQGALPNSVGKLSNSSLQYLRLGKNNLSGMVPETIGNLVGLNELVLDQNQLTGPIGSWVGKLNNLVKLSLAYNNFSGPIPSFIGSFTKLTYLSLQNNKFEGPIPPSWGKLQRLLELNVSHNNLHGPIPEELFSPTSSLTKCALSYNNLDGPIPPEVSNLQQLIELDLSRNKLAGEIPSNLGECRLLHILQMDGNFLTGNISPLSSLTSLNILNLSHNMLSGLIPLELGNMPSLTQLDLSYNDLQGEIPRDGVFRNASAVSLVGNRGLCGGLLDLHLPPCPIASRRKVVQYYLIRVLIPIFGVMSLLMLVYFVLTEKRTAQQPSLPPLGDQFPIVSYNDLVQATQNFSESNLIGRGGYGSVYRGKLMEKKVEVAIKVLDIDMRGAEKSFLSECEALRNIRHRNLVPIITACSTVDINGNVFKALIYEFMPNGNLDSWLHQEVNGKVRKPLDLNQRTCLAVNIADILDYLHNGSGTTIIHCDVKPSNILLDDDMKACLGDFGIAKFYLDSRTTSTGDSKTMSSTGVKGTIGYIHPEYARGGHASTYGDVYSFGIVLLEMLTGKRPTDHLFVDELNIVNFVERSFPDKILDVIDGSLQEDVRSAQINMDLVRGFSLSGGLVLDEGCCWRRFSYLAIRSVGLGSDWLLEKRCIQEGEERGGIREWDCRGGKRGGQGLGKLKLDSEEEDEGSIGVEKAGEKAPTREDSVDKGEESDQSSSDGESSADTSGSLEEEEEDNMTVDSPEVPVDREDLGSDQEIDCVGGKTPYGEARRDTLVHLGSQLGTDNDQIELFTSSDLHSCRENFDDLTDDAEVSALPSVMLARALKRKGGIIETKLREQLLQQKEAVKSKKAVVVHLTEENEQLKRRLEVAEKVAK</sequence>
<dbReference type="PROSITE" id="PS51450">
    <property type="entry name" value="LRR"/>
    <property type="match status" value="2"/>
</dbReference>
<comment type="catalytic activity">
    <reaction evidence="20">
        <text>L-threonyl-[protein] + ATP = O-phospho-L-threonyl-[protein] + ADP + H(+)</text>
        <dbReference type="Rhea" id="RHEA:46608"/>
        <dbReference type="Rhea" id="RHEA-COMP:11060"/>
        <dbReference type="Rhea" id="RHEA-COMP:11605"/>
        <dbReference type="ChEBI" id="CHEBI:15378"/>
        <dbReference type="ChEBI" id="CHEBI:30013"/>
        <dbReference type="ChEBI" id="CHEBI:30616"/>
        <dbReference type="ChEBI" id="CHEBI:61977"/>
        <dbReference type="ChEBI" id="CHEBI:456216"/>
        <dbReference type="EC" id="2.7.11.1"/>
    </reaction>
</comment>
<gene>
    <name evidence="30" type="ORF">NCGR_LOCUS36914</name>
</gene>
<dbReference type="Pfam" id="PF13855">
    <property type="entry name" value="LRR_8"/>
    <property type="match status" value="1"/>
</dbReference>
<dbReference type="Pfam" id="PF00560">
    <property type="entry name" value="LRR_1"/>
    <property type="match status" value="8"/>
</dbReference>
<evidence type="ECO:0000256" key="10">
    <source>
        <dbReference type="ARBA" id="ARBA00022692"/>
    </source>
</evidence>
<feature type="compositionally biased region" description="Low complexity" evidence="27">
    <location>
        <begin position="1777"/>
        <end position="1791"/>
    </location>
</feature>
<keyword evidence="16 28" id="KW-1133">Transmembrane helix</keyword>
<evidence type="ECO:0000256" key="14">
    <source>
        <dbReference type="ARBA" id="ARBA00022777"/>
    </source>
</evidence>
<evidence type="ECO:0000256" key="22">
    <source>
        <dbReference type="ARBA" id="ARBA00054320"/>
    </source>
</evidence>
<dbReference type="Gene3D" id="3.80.10.10">
    <property type="entry name" value="Ribonuclease Inhibitor"/>
    <property type="match status" value="4"/>
</dbReference>
<evidence type="ECO:0000256" key="11">
    <source>
        <dbReference type="ARBA" id="ARBA00022729"/>
    </source>
</evidence>
<dbReference type="InterPro" id="IPR013210">
    <property type="entry name" value="LRR_N_plant-typ"/>
</dbReference>
<dbReference type="GO" id="GO:0005886">
    <property type="term" value="C:plasma membrane"/>
    <property type="evidence" value="ECO:0007669"/>
    <property type="project" value="UniProtKB-SubCell"/>
</dbReference>
<dbReference type="Pfam" id="PF00069">
    <property type="entry name" value="Pkinase"/>
    <property type="match status" value="1"/>
</dbReference>
<dbReference type="PROSITE" id="PS00107">
    <property type="entry name" value="PROTEIN_KINASE_ATP"/>
    <property type="match status" value="1"/>
</dbReference>
<evidence type="ECO:0000313" key="30">
    <source>
        <dbReference type="EMBL" id="CAD6253283.1"/>
    </source>
</evidence>
<dbReference type="InterPro" id="IPR001611">
    <property type="entry name" value="Leu-rich_rpt"/>
</dbReference>
<keyword evidence="9" id="KW-0808">Transferase</keyword>
<dbReference type="GO" id="GO:0005524">
    <property type="term" value="F:ATP binding"/>
    <property type="evidence" value="ECO:0007669"/>
    <property type="project" value="UniProtKB-UniRule"/>
</dbReference>
<evidence type="ECO:0000256" key="9">
    <source>
        <dbReference type="ARBA" id="ARBA00022679"/>
    </source>
</evidence>
<organism evidence="30 31">
    <name type="scientific">Miscanthus lutarioriparius</name>
    <dbReference type="NCBI Taxonomy" id="422564"/>
    <lineage>
        <taxon>Eukaryota</taxon>
        <taxon>Viridiplantae</taxon>
        <taxon>Streptophyta</taxon>
        <taxon>Embryophyta</taxon>
        <taxon>Tracheophyta</taxon>
        <taxon>Spermatophyta</taxon>
        <taxon>Magnoliopsida</taxon>
        <taxon>Liliopsida</taxon>
        <taxon>Poales</taxon>
        <taxon>Poaceae</taxon>
        <taxon>PACMAD clade</taxon>
        <taxon>Panicoideae</taxon>
        <taxon>Andropogonodae</taxon>
        <taxon>Andropogoneae</taxon>
        <taxon>Saccharinae</taxon>
        <taxon>Miscanthus</taxon>
    </lineage>
</organism>
<dbReference type="SMART" id="SM00369">
    <property type="entry name" value="LRR_TYP"/>
    <property type="match status" value="12"/>
</dbReference>
<dbReference type="Pfam" id="PF08263">
    <property type="entry name" value="LRRNT_2"/>
    <property type="match status" value="1"/>
</dbReference>
<evidence type="ECO:0000256" key="16">
    <source>
        <dbReference type="ARBA" id="ARBA00022989"/>
    </source>
</evidence>
<evidence type="ECO:0000256" key="25">
    <source>
        <dbReference type="PROSITE-ProRule" id="PRU10141"/>
    </source>
</evidence>
<dbReference type="FunFam" id="3.30.200.20:FF:000432">
    <property type="entry name" value="LRR receptor-like serine/threonine-protein kinase EFR"/>
    <property type="match status" value="1"/>
</dbReference>
<comment type="subcellular location">
    <subcellularLocation>
        <location evidence="1">Cell membrane</location>
        <topology evidence="1">Single-pass type I membrane protein</topology>
    </subcellularLocation>
    <subcellularLocation>
        <location evidence="2">Endoplasmic reticulum membrane</location>
        <topology evidence="2">Single-pass membrane protein</topology>
    </subcellularLocation>
</comment>
<keyword evidence="6" id="KW-0723">Serine/threonine-protein kinase</keyword>
<evidence type="ECO:0000256" key="13">
    <source>
        <dbReference type="ARBA" id="ARBA00022741"/>
    </source>
</evidence>
<evidence type="ECO:0000256" key="6">
    <source>
        <dbReference type="ARBA" id="ARBA00022527"/>
    </source>
</evidence>
<dbReference type="SMART" id="SM00220">
    <property type="entry name" value="S_TKc"/>
    <property type="match status" value="1"/>
</dbReference>
<evidence type="ECO:0000256" key="26">
    <source>
        <dbReference type="SAM" id="Coils"/>
    </source>
</evidence>
<keyword evidence="17 28" id="KW-0472">Membrane</keyword>
<dbReference type="PANTHER" id="PTHR27008">
    <property type="entry name" value="OS04G0122200 PROTEIN"/>
    <property type="match status" value="1"/>
</dbReference>
<dbReference type="OrthoDB" id="684542at2759"/>
<evidence type="ECO:0000256" key="3">
    <source>
        <dbReference type="ARBA" id="ARBA00008684"/>
    </source>
</evidence>
<dbReference type="GO" id="GO:0004674">
    <property type="term" value="F:protein serine/threonine kinase activity"/>
    <property type="evidence" value="ECO:0007669"/>
    <property type="project" value="UniProtKB-KW"/>
</dbReference>
<dbReference type="Pfam" id="PF10551">
    <property type="entry name" value="MULE"/>
    <property type="match status" value="1"/>
</dbReference>
<evidence type="ECO:0000256" key="20">
    <source>
        <dbReference type="ARBA" id="ARBA00047899"/>
    </source>
</evidence>
<evidence type="ECO:0000256" key="12">
    <source>
        <dbReference type="ARBA" id="ARBA00022737"/>
    </source>
</evidence>
<dbReference type="Proteomes" id="UP000604825">
    <property type="component" value="Unassembled WGS sequence"/>
</dbReference>
<keyword evidence="14" id="KW-0418">Kinase</keyword>